<dbReference type="GO" id="GO:0019646">
    <property type="term" value="P:aerobic electron transport chain"/>
    <property type="evidence" value="ECO:0007669"/>
    <property type="project" value="TreeGrafter"/>
</dbReference>
<dbReference type="PANTHER" id="PTHR43141:SF2">
    <property type="entry name" value="BLR3729 PROTEIN"/>
    <property type="match status" value="1"/>
</dbReference>
<gene>
    <name evidence="8" type="ORF">JYP50_21200</name>
</gene>
<comment type="similarity">
    <text evidence="2">Belongs to the cytochrome ubiquinol oxidase subunit 2 family.</text>
</comment>
<dbReference type="EMBL" id="JAFKCZ010000025">
    <property type="protein sequence ID" value="MBN7799129.1"/>
    <property type="molecule type" value="Genomic_DNA"/>
</dbReference>
<dbReference type="Proteomes" id="UP000664303">
    <property type="component" value="Unassembled WGS sequence"/>
</dbReference>
<feature type="transmembrane region" description="Helical" evidence="7">
    <location>
        <begin position="113"/>
        <end position="132"/>
    </location>
</feature>
<keyword evidence="4 7" id="KW-0812">Transmembrane</keyword>
<comment type="subcellular location">
    <subcellularLocation>
        <location evidence="1">Cell membrane</location>
        <topology evidence="1">Multi-pass membrane protein</topology>
    </subcellularLocation>
</comment>
<dbReference type="GO" id="GO:0005886">
    <property type="term" value="C:plasma membrane"/>
    <property type="evidence" value="ECO:0007669"/>
    <property type="project" value="UniProtKB-SubCell"/>
</dbReference>
<evidence type="ECO:0000256" key="4">
    <source>
        <dbReference type="ARBA" id="ARBA00022692"/>
    </source>
</evidence>
<name>A0A939DIW5_9GAMM</name>
<evidence type="ECO:0000313" key="9">
    <source>
        <dbReference type="Proteomes" id="UP000664303"/>
    </source>
</evidence>
<feature type="transmembrane region" description="Helical" evidence="7">
    <location>
        <begin position="6"/>
        <end position="37"/>
    </location>
</feature>
<dbReference type="GO" id="GO:0070069">
    <property type="term" value="C:cytochrome complex"/>
    <property type="evidence" value="ECO:0007669"/>
    <property type="project" value="TreeGrafter"/>
</dbReference>
<feature type="transmembrane region" description="Helical" evidence="7">
    <location>
        <begin position="253"/>
        <end position="275"/>
    </location>
</feature>
<feature type="transmembrane region" description="Helical" evidence="7">
    <location>
        <begin position="295"/>
        <end position="317"/>
    </location>
</feature>
<evidence type="ECO:0000313" key="8">
    <source>
        <dbReference type="EMBL" id="MBN7799129.1"/>
    </source>
</evidence>
<dbReference type="Pfam" id="PF02322">
    <property type="entry name" value="Cyt_bd_oxida_II"/>
    <property type="match status" value="1"/>
</dbReference>
<evidence type="ECO:0000256" key="7">
    <source>
        <dbReference type="SAM" id="Phobius"/>
    </source>
</evidence>
<evidence type="ECO:0000256" key="1">
    <source>
        <dbReference type="ARBA" id="ARBA00004651"/>
    </source>
</evidence>
<proteinExistence type="inferred from homology"/>
<evidence type="ECO:0000256" key="2">
    <source>
        <dbReference type="ARBA" id="ARBA00007543"/>
    </source>
</evidence>
<keyword evidence="6 7" id="KW-0472">Membrane</keyword>
<keyword evidence="5 7" id="KW-1133">Transmembrane helix</keyword>
<accession>A0A939DIW5</accession>
<dbReference type="GO" id="GO:0016682">
    <property type="term" value="F:oxidoreductase activity, acting on diphenols and related substances as donors, oxygen as acceptor"/>
    <property type="evidence" value="ECO:0007669"/>
    <property type="project" value="TreeGrafter"/>
</dbReference>
<keyword evidence="9" id="KW-1185">Reference proteome</keyword>
<dbReference type="PANTHER" id="PTHR43141">
    <property type="entry name" value="CYTOCHROME BD2 SUBUNIT II"/>
    <property type="match status" value="1"/>
</dbReference>
<reference evidence="8" key="1">
    <citation type="submission" date="2021-02" db="EMBL/GenBank/DDBJ databases">
        <title>PHA producing bacteria isolated from coastal sediment in Guangdong, Shenzhen.</title>
        <authorList>
            <person name="Zheng W."/>
            <person name="Yu S."/>
            <person name="Huang Y."/>
        </authorList>
    </citation>
    <scope>NUCLEOTIDE SEQUENCE</scope>
    <source>
        <strain evidence="8">TN14-10</strain>
    </source>
</reference>
<feature type="transmembrane region" description="Helical" evidence="7">
    <location>
        <begin position="82"/>
        <end position="101"/>
    </location>
</feature>
<feature type="transmembrane region" description="Helical" evidence="7">
    <location>
        <begin position="192"/>
        <end position="215"/>
    </location>
</feature>
<sequence>MEYWLPIIYVATMGLALLIYVVLDGYDLGIGMLLPLAQEREKDLMIASIGPFWDANETWIVLGVGVLFIAFPSAYGEILTTLYLPVTIMLFGLILRGVAFDLRVKAGDHRRQLWNRAFFFGSATASAAQGWMLGSYVTGLQGGALGLGFSLLIALTLPALYLLLGCGWLLMKAEGELLEKAARWARLALWPMGLGLLAVSLATPLVSEVIAAKWFSWPNLLLLAPIPLACLACFGAMIYALEYRRGLYLRRPWLVFVASVAICLMASLGLAYSVFPDVVIGRMTIWEASASVASLRFTLVGVVITLPLILFYTVYVYRVFHGRATELTYD</sequence>
<protein>
    <submittedName>
        <fullName evidence="8">Cytochrome d ubiquinol oxidase subunit II</fullName>
    </submittedName>
</protein>
<dbReference type="AlphaFoldDB" id="A0A939DIW5"/>
<dbReference type="GO" id="GO:0009055">
    <property type="term" value="F:electron transfer activity"/>
    <property type="evidence" value="ECO:0007669"/>
    <property type="project" value="TreeGrafter"/>
</dbReference>
<evidence type="ECO:0000256" key="6">
    <source>
        <dbReference type="ARBA" id="ARBA00023136"/>
    </source>
</evidence>
<evidence type="ECO:0000256" key="3">
    <source>
        <dbReference type="ARBA" id="ARBA00022475"/>
    </source>
</evidence>
<dbReference type="RefSeq" id="WP_206562577.1">
    <property type="nucleotide sequence ID" value="NZ_JAFKCZ010000025.1"/>
</dbReference>
<evidence type="ECO:0000256" key="5">
    <source>
        <dbReference type="ARBA" id="ARBA00022989"/>
    </source>
</evidence>
<feature type="transmembrane region" description="Helical" evidence="7">
    <location>
        <begin position="221"/>
        <end position="241"/>
    </location>
</feature>
<comment type="caution">
    <text evidence="8">The sequence shown here is derived from an EMBL/GenBank/DDBJ whole genome shotgun (WGS) entry which is preliminary data.</text>
</comment>
<dbReference type="InterPro" id="IPR003317">
    <property type="entry name" value="Cyt-d_oxidase_su2"/>
</dbReference>
<feature type="transmembrane region" description="Helical" evidence="7">
    <location>
        <begin position="144"/>
        <end position="171"/>
    </location>
</feature>
<keyword evidence="3" id="KW-1003">Cell membrane</keyword>
<organism evidence="8 9">
    <name type="scientific">Parahaliea mediterranea</name>
    <dbReference type="NCBI Taxonomy" id="651086"/>
    <lineage>
        <taxon>Bacteria</taxon>
        <taxon>Pseudomonadati</taxon>
        <taxon>Pseudomonadota</taxon>
        <taxon>Gammaproteobacteria</taxon>
        <taxon>Cellvibrionales</taxon>
        <taxon>Halieaceae</taxon>
        <taxon>Parahaliea</taxon>
    </lineage>
</organism>